<evidence type="ECO:0000256" key="3">
    <source>
        <dbReference type="ARBA" id="ARBA00022454"/>
    </source>
</evidence>
<dbReference type="EMBL" id="MCFA01000260">
    <property type="protein sequence ID" value="ORX96301.1"/>
    <property type="molecule type" value="Genomic_DNA"/>
</dbReference>
<dbReference type="GO" id="GO:0008168">
    <property type="term" value="F:methyltransferase activity"/>
    <property type="evidence" value="ECO:0007669"/>
    <property type="project" value="UniProtKB-KW"/>
</dbReference>
<dbReference type="Gene3D" id="2.170.270.10">
    <property type="entry name" value="SET domain"/>
    <property type="match status" value="1"/>
</dbReference>
<dbReference type="InterPro" id="IPR001214">
    <property type="entry name" value="SET_dom"/>
</dbReference>
<evidence type="ECO:0000256" key="2">
    <source>
        <dbReference type="ARBA" id="ARBA00004286"/>
    </source>
</evidence>
<evidence type="ECO:0000259" key="8">
    <source>
        <dbReference type="PROSITE" id="PS50280"/>
    </source>
</evidence>
<dbReference type="InterPro" id="IPR050777">
    <property type="entry name" value="SET2_Histone-Lys_MeTrsfase"/>
</dbReference>
<protein>
    <recommendedName>
        <fullName evidence="8">SET domain-containing protein</fullName>
    </recommendedName>
</protein>
<feature type="non-terminal residue" evidence="9">
    <location>
        <position position="263"/>
    </location>
</feature>
<keyword evidence="6" id="KW-0949">S-adenosyl-L-methionine</keyword>
<feature type="non-terminal residue" evidence="9">
    <location>
        <position position="1"/>
    </location>
</feature>
<comment type="subcellular location">
    <subcellularLocation>
        <location evidence="2">Chromosome</location>
    </subcellularLocation>
    <subcellularLocation>
        <location evidence="1">Nucleus</location>
    </subcellularLocation>
</comment>
<evidence type="ECO:0000256" key="5">
    <source>
        <dbReference type="ARBA" id="ARBA00022679"/>
    </source>
</evidence>
<keyword evidence="7" id="KW-0539">Nucleus</keyword>
<sequence>FVWYKDLDNVKRIATTHGCPDLTYSNTFTFDPAEFAHLPRPSSFPRECTWPPRTATDLFIAVGDECDECVGDKCYTETICHDEFCGHTLPAWERETRAWEEKFELRMTPDRGIGVLTKSAFRRGTVLGYYTGVVRPALATLQSDYLMEMEIGKIPEVDKYLSGPLMKGNDTVIIDGKEKGNWTRFINHHCKPYCTFRIRRVGKVRIMVVETVRDVPAGVELTVDYGAEYYGQTDLVCMCGAANCVSKKRKGKKGPRTKRSSRR</sequence>
<evidence type="ECO:0000256" key="1">
    <source>
        <dbReference type="ARBA" id="ARBA00004123"/>
    </source>
</evidence>
<accession>A0A1Y1YE27</accession>
<dbReference type="OrthoDB" id="308383at2759"/>
<evidence type="ECO:0000313" key="10">
    <source>
        <dbReference type="Proteomes" id="UP000193144"/>
    </source>
</evidence>
<organism evidence="9 10">
    <name type="scientific">Clohesyomyces aquaticus</name>
    <dbReference type="NCBI Taxonomy" id="1231657"/>
    <lineage>
        <taxon>Eukaryota</taxon>
        <taxon>Fungi</taxon>
        <taxon>Dikarya</taxon>
        <taxon>Ascomycota</taxon>
        <taxon>Pezizomycotina</taxon>
        <taxon>Dothideomycetes</taxon>
        <taxon>Pleosporomycetidae</taxon>
        <taxon>Pleosporales</taxon>
        <taxon>Lindgomycetaceae</taxon>
        <taxon>Clohesyomyces</taxon>
    </lineage>
</organism>
<dbReference type="InterPro" id="IPR046341">
    <property type="entry name" value="SET_dom_sf"/>
</dbReference>
<evidence type="ECO:0000256" key="4">
    <source>
        <dbReference type="ARBA" id="ARBA00022603"/>
    </source>
</evidence>
<dbReference type="SMART" id="SM00317">
    <property type="entry name" value="SET"/>
    <property type="match status" value="1"/>
</dbReference>
<evidence type="ECO:0000256" key="6">
    <source>
        <dbReference type="ARBA" id="ARBA00022691"/>
    </source>
</evidence>
<evidence type="ECO:0000313" key="9">
    <source>
        <dbReference type="EMBL" id="ORX96301.1"/>
    </source>
</evidence>
<dbReference type="SUPFAM" id="SSF82199">
    <property type="entry name" value="SET domain"/>
    <property type="match status" value="1"/>
</dbReference>
<feature type="domain" description="SET" evidence="8">
    <location>
        <begin position="101"/>
        <end position="226"/>
    </location>
</feature>
<keyword evidence="4" id="KW-0489">Methyltransferase</keyword>
<dbReference type="Pfam" id="PF00856">
    <property type="entry name" value="SET"/>
    <property type="match status" value="1"/>
</dbReference>
<evidence type="ECO:0000256" key="7">
    <source>
        <dbReference type="ARBA" id="ARBA00023242"/>
    </source>
</evidence>
<name>A0A1Y1YE27_9PLEO</name>
<dbReference type="GO" id="GO:0005634">
    <property type="term" value="C:nucleus"/>
    <property type="evidence" value="ECO:0007669"/>
    <property type="project" value="UniProtKB-SubCell"/>
</dbReference>
<keyword evidence="10" id="KW-1185">Reference proteome</keyword>
<dbReference type="GO" id="GO:0032259">
    <property type="term" value="P:methylation"/>
    <property type="evidence" value="ECO:0007669"/>
    <property type="project" value="UniProtKB-KW"/>
</dbReference>
<reference evidence="9 10" key="1">
    <citation type="submission" date="2016-07" db="EMBL/GenBank/DDBJ databases">
        <title>Pervasive Adenine N6-methylation of Active Genes in Fungi.</title>
        <authorList>
            <consortium name="DOE Joint Genome Institute"/>
            <person name="Mondo S.J."/>
            <person name="Dannebaum R.O."/>
            <person name="Kuo R.C."/>
            <person name="Labutti K."/>
            <person name="Haridas S."/>
            <person name="Kuo A."/>
            <person name="Salamov A."/>
            <person name="Ahrendt S.R."/>
            <person name="Lipzen A."/>
            <person name="Sullivan W."/>
            <person name="Andreopoulos W.B."/>
            <person name="Clum A."/>
            <person name="Lindquist E."/>
            <person name="Daum C."/>
            <person name="Ramamoorthy G.K."/>
            <person name="Gryganskyi A."/>
            <person name="Culley D."/>
            <person name="Magnuson J.K."/>
            <person name="James T.Y."/>
            <person name="O'Malley M.A."/>
            <person name="Stajich J.E."/>
            <person name="Spatafora J.W."/>
            <person name="Visel A."/>
            <person name="Grigoriev I.V."/>
        </authorList>
    </citation>
    <scope>NUCLEOTIDE SEQUENCE [LARGE SCALE GENOMIC DNA]</scope>
    <source>
        <strain evidence="9 10">CBS 115471</strain>
    </source>
</reference>
<dbReference type="Proteomes" id="UP000193144">
    <property type="component" value="Unassembled WGS sequence"/>
</dbReference>
<dbReference type="PANTHER" id="PTHR22884">
    <property type="entry name" value="SET DOMAIN PROTEINS"/>
    <property type="match status" value="1"/>
</dbReference>
<comment type="caution">
    <text evidence="9">The sequence shown here is derived from an EMBL/GenBank/DDBJ whole genome shotgun (WGS) entry which is preliminary data.</text>
</comment>
<keyword evidence="3" id="KW-0158">Chromosome</keyword>
<dbReference type="PROSITE" id="PS50280">
    <property type="entry name" value="SET"/>
    <property type="match status" value="1"/>
</dbReference>
<gene>
    <name evidence="9" type="ORF">BCR34DRAFT_457438</name>
</gene>
<proteinExistence type="predicted"/>
<dbReference type="AlphaFoldDB" id="A0A1Y1YE27"/>
<dbReference type="STRING" id="1231657.A0A1Y1YE27"/>
<keyword evidence="5" id="KW-0808">Transferase</keyword>
<dbReference type="GO" id="GO:0005694">
    <property type="term" value="C:chromosome"/>
    <property type="evidence" value="ECO:0007669"/>
    <property type="project" value="UniProtKB-SubCell"/>
</dbReference>